<proteinExistence type="inferred from homology"/>
<dbReference type="NCBIfam" id="TIGR03953">
    <property type="entry name" value="rplD_bact"/>
    <property type="match status" value="1"/>
</dbReference>
<accession>A0AA38XB27</accession>
<evidence type="ECO:0000313" key="11">
    <source>
        <dbReference type="EMBL" id="KAJ9610057.1"/>
    </source>
</evidence>
<organism evidence="11">
    <name type="scientific">Knufia peltigerae</name>
    <dbReference type="NCBI Taxonomy" id="1002370"/>
    <lineage>
        <taxon>Eukaryota</taxon>
        <taxon>Fungi</taxon>
        <taxon>Dikarya</taxon>
        <taxon>Ascomycota</taxon>
        <taxon>Pezizomycotina</taxon>
        <taxon>Eurotiomycetes</taxon>
        <taxon>Chaetothyriomycetidae</taxon>
        <taxon>Chaetothyriales</taxon>
        <taxon>Trichomeriaceae</taxon>
        <taxon>Knufia</taxon>
    </lineage>
</organism>
<dbReference type="GO" id="GO:0003735">
    <property type="term" value="F:structural constituent of ribosome"/>
    <property type="evidence" value="ECO:0007669"/>
    <property type="project" value="InterPro"/>
</dbReference>
<dbReference type="SUPFAM" id="SSF54189">
    <property type="entry name" value="Ribosomal proteins S24e, L23 and L15e"/>
    <property type="match status" value="1"/>
</dbReference>
<protein>
    <recommendedName>
        <fullName evidence="7">Large ribosomal subunit protein uL23c</fullName>
    </recommendedName>
    <alternativeName>
        <fullName evidence="8">50S ribosomal protein L23, chloroplastic</fullName>
    </alternativeName>
    <alternativeName>
        <fullName evidence="9">Large ribosomal subunit protein uL4m</fullName>
    </alternativeName>
</protein>
<evidence type="ECO:0000256" key="6">
    <source>
        <dbReference type="ARBA" id="ARBA00023274"/>
    </source>
</evidence>
<dbReference type="InterPro" id="IPR012678">
    <property type="entry name" value="Ribosomal_uL23/eL15/eS24_sf"/>
</dbReference>
<dbReference type="PANTHER" id="PTHR10746:SF6">
    <property type="entry name" value="LARGE RIBOSOMAL SUBUNIT PROTEIN UL4M"/>
    <property type="match status" value="1"/>
</dbReference>
<dbReference type="EMBL" id="JAPDRN010000253">
    <property type="protein sequence ID" value="KAJ9610057.1"/>
    <property type="molecule type" value="Genomic_DNA"/>
</dbReference>
<dbReference type="PROSITE" id="PS00050">
    <property type="entry name" value="RIBOSOMAL_L23"/>
    <property type="match status" value="1"/>
</dbReference>
<dbReference type="AlphaFoldDB" id="A0AA38XB27"/>
<keyword evidence="6" id="KW-0687">Ribonucleoprotein</keyword>
<dbReference type="Pfam" id="PF00573">
    <property type="entry name" value="Ribosomal_L4"/>
    <property type="match status" value="1"/>
</dbReference>
<name>A0AA38XB27_9EURO</name>
<dbReference type="PANTHER" id="PTHR10746">
    <property type="entry name" value="50S RIBOSOMAL PROTEIN L4"/>
    <property type="match status" value="1"/>
</dbReference>
<evidence type="ECO:0000256" key="3">
    <source>
        <dbReference type="ARBA" id="ARBA00022730"/>
    </source>
</evidence>
<gene>
    <name evidence="11" type="ORF">H2204_015501</name>
</gene>
<comment type="similarity">
    <text evidence="1">Belongs to the universal ribosomal protein uL23 family.</text>
</comment>
<evidence type="ECO:0000256" key="1">
    <source>
        <dbReference type="ARBA" id="ARBA00006700"/>
    </source>
</evidence>
<dbReference type="GO" id="GO:0019843">
    <property type="term" value="F:rRNA binding"/>
    <property type="evidence" value="ECO:0007669"/>
    <property type="project" value="UniProtKB-KW"/>
</dbReference>
<dbReference type="NCBIfam" id="NF004359">
    <property type="entry name" value="PRK05738.1-3"/>
    <property type="match status" value="1"/>
</dbReference>
<dbReference type="InterPro" id="IPR013005">
    <property type="entry name" value="Ribosomal_uL4-like"/>
</dbReference>
<dbReference type="GO" id="GO:0005840">
    <property type="term" value="C:ribosome"/>
    <property type="evidence" value="ECO:0007669"/>
    <property type="project" value="UniProtKB-KW"/>
</dbReference>
<evidence type="ECO:0000256" key="5">
    <source>
        <dbReference type="ARBA" id="ARBA00022980"/>
    </source>
</evidence>
<keyword evidence="4" id="KW-0694">RNA-binding</keyword>
<dbReference type="HAMAP" id="MF_01369_B">
    <property type="entry name" value="Ribosomal_uL23_B"/>
    <property type="match status" value="1"/>
</dbReference>
<dbReference type="InterPro" id="IPR023574">
    <property type="entry name" value="Ribosomal_uL4_dom_sf"/>
</dbReference>
<evidence type="ECO:0000256" key="7">
    <source>
        <dbReference type="ARBA" id="ARBA00035287"/>
    </source>
</evidence>
<dbReference type="InterPro" id="IPR002136">
    <property type="entry name" value="Ribosomal_uL4"/>
</dbReference>
<dbReference type="Gene3D" id="3.40.1370.10">
    <property type="match status" value="1"/>
</dbReference>
<dbReference type="HAMAP" id="MF_01328_B">
    <property type="entry name" value="Ribosomal_uL4_B"/>
    <property type="match status" value="1"/>
</dbReference>
<dbReference type="SUPFAM" id="SSF52166">
    <property type="entry name" value="Ribosomal protein L4"/>
    <property type="match status" value="1"/>
</dbReference>
<evidence type="ECO:0000256" key="4">
    <source>
        <dbReference type="ARBA" id="ARBA00022884"/>
    </source>
</evidence>
<dbReference type="NCBIfam" id="NF004363">
    <property type="entry name" value="PRK05738.2-4"/>
    <property type="match status" value="1"/>
</dbReference>
<evidence type="ECO:0000256" key="2">
    <source>
        <dbReference type="ARBA" id="ARBA00010528"/>
    </source>
</evidence>
<evidence type="ECO:0000256" key="9">
    <source>
        <dbReference type="ARBA" id="ARBA00040565"/>
    </source>
</evidence>
<keyword evidence="5" id="KW-0689">Ribosomal protein</keyword>
<dbReference type="FunFam" id="3.30.70.330:FF:000001">
    <property type="entry name" value="50S ribosomal protein L23"/>
    <property type="match status" value="1"/>
</dbReference>
<sequence>MELVITGSNNKVSVSDAVFGRDFSEDLVHQVVVAYRNAGRAGTKAQKTRSEVAGTTKKSKKQKGGGARHGALTAPIFVGGGVTFAAKPRSFEQKVNRKQYRAAMCAILSELNRQGRLTIVESFDVEATNTKALIAKLAGLEVGKRPLIVTEEASEHLYLSARNIPYVEVRDVQGLDPVSLVGADTVVITADAVKKVEDVLLAPRVSEKTARLQELSNQYVFEISNEATKADVKAAVEQLFDVKVEAVNVVNVKGKNKSFRNRAGRRGDWRKAYVRLADGQSIDVTAKA</sequence>
<dbReference type="Gene3D" id="3.30.70.330">
    <property type="match status" value="1"/>
</dbReference>
<comment type="similarity">
    <text evidence="2">Belongs to the universal ribosomal protein uL4 family.</text>
</comment>
<feature type="region of interest" description="Disordered" evidence="10">
    <location>
        <begin position="43"/>
        <end position="69"/>
    </location>
</feature>
<dbReference type="InterPro" id="IPR012677">
    <property type="entry name" value="Nucleotide-bd_a/b_plait_sf"/>
</dbReference>
<dbReference type="GO" id="GO:1990904">
    <property type="term" value="C:ribonucleoprotein complex"/>
    <property type="evidence" value="ECO:0007669"/>
    <property type="project" value="UniProtKB-KW"/>
</dbReference>
<reference evidence="11" key="1">
    <citation type="submission" date="2022-10" db="EMBL/GenBank/DDBJ databases">
        <title>Culturing micro-colonial fungi from biological soil crusts in the Mojave desert and describing Neophaeococcomyces mojavensis, and introducing the new genera and species Taxawa tesnikishii.</title>
        <authorList>
            <person name="Kurbessoian T."/>
            <person name="Stajich J.E."/>
        </authorList>
    </citation>
    <scope>NUCLEOTIDE SEQUENCE</scope>
    <source>
        <strain evidence="11">TK_35</strain>
    </source>
</reference>
<evidence type="ECO:0000256" key="10">
    <source>
        <dbReference type="SAM" id="MobiDB-lite"/>
    </source>
</evidence>
<dbReference type="FunFam" id="3.40.1370.10:FF:000007">
    <property type="entry name" value="50S ribosomal protein L4"/>
    <property type="match status" value="1"/>
</dbReference>
<evidence type="ECO:0000256" key="8">
    <source>
        <dbReference type="ARBA" id="ARBA00035366"/>
    </source>
</evidence>
<dbReference type="GO" id="GO:0006412">
    <property type="term" value="P:translation"/>
    <property type="evidence" value="ECO:0007669"/>
    <property type="project" value="InterPro"/>
</dbReference>
<keyword evidence="3" id="KW-0699">rRNA-binding</keyword>
<dbReference type="InterPro" id="IPR001014">
    <property type="entry name" value="Ribosomal_uL23_CS"/>
</dbReference>
<comment type="caution">
    <text evidence="11">The sequence shown here is derived from an EMBL/GenBank/DDBJ whole genome shotgun (WGS) entry which is preliminary data.</text>
</comment>
<dbReference type="InterPro" id="IPR013025">
    <property type="entry name" value="Ribosomal_uL23-like"/>
</dbReference>